<dbReference type="InterPro" id="IPR008948">
    <property type="entry name" value="L-Aspartase-like"/>
</dbReference>
<protein>
    <submittedName>
        <fullName evidence="3">3-carboxy-cis,cis-muconate cycloisomerase</fullName>
    </submittedName>
</protein>
<dbReference type="PRINTS" id="PR00145">
    <property type="entry name" value="ARGSUCLYASE"/>
</dbReference>
<dbReference type="Gene3D" id="1.20.200.10">
    <property type="entry name" value="Fumarase/aspartase (Central domain)"/>
    <property type="match status" value="1"/>
</dbReference>
<dbReference type="InterPro" id="IPR022761">
    <property type="entry name" value="Fumarate_lyase_N"/>
</dbReference>
<dbReference type="STRING" id="1848.SAMN05443637_116181"/>
<dbReference type="GO" id="GO:0004018">
    <property type="term" value="F:N6-(1,2-dicarboxyethyl)AMP AMP-lyase (fumarate-forming) activity"/>
    <property type="evidence" value="ECO:0007669"/>
    <property type="project" value="TreeGrafter"/>
</dbReference>
<dbReference type="PANTHER" id="PTHR43172">
    <property type="entry name" value="ADENYLOSUCCINATE LYASE"/>
    <property type="match status" value="1"/>
</dbReference>
<evidence type="ECO:0000313" key="3">
    <source>
        <dbReference type="EMBL" id="SHL03919.1"/>
    </source>
</evidence>
<dbReference type="Gene3D" id="1.10.275.10">
    <property type="entry name" value="Fumarase/aspartase (N-terminal domain)"/>
    <property type="match status" value="1"/>
</dbReference>
<dbReference type="InterPro" id="IPR024083">
    <property type="entry name" value="Fumarase/histidase_N"/>
</dbReference>
<dbReference type="SUPFAM" id="SSF48557">
    <property type="entry name" value="L-aspartase-like"/>
    <property type="match status" value="1"/>
</dbReference>
<keyword evidence="4" id="KW-1185">Reference proteome</keyword>
<evidence type="ECO:0000313" key="4">
    <source>
        <dbReference type="Proteomes" id="UP000184363"/>
    </source>
</evidence>
<dbReference type="PANTHER" id="PTHR43172:SF1">
    <property type="entry name" value="ADENYLOSUCCINATE LYASE"/>
    <property type="match status" value="1"/>
</dbReference>
<evidence type="ECO:0000256" key="1">
    <source>
        <dbReference type="ARBA" id="ARBA00023239"/>
    </source>
</evidence>
<dbReference type="Pfam" id="PF00206">
    <property type="entry name" value="Lyase_1"/>
    <property type="match status" value="1"/>
</dbReference>
<gene>
    <name evidence="3" type="ORF">SAMN05443637_116181</name>
</gene>
<proteinExistence type="predicted"/>
<dbReference type="Proteomes" id="UP000184363">
    <property type="component" value="Unassembled WGS sequence"/>
</dbReference>
<dbReference type="GO" id="GO:0005829">
    <property type="term" value="C:cytosol"/>
    <property type="evidence" value="ECO:0007669"/>
    <property type="project" value="TreeGrafter"/>
</dbReference>
<name>A0A1M6XDJ2_PSETH</name>
<accession>A0A1M6XDJ2</accession>
<dbReference type="GO" id="GO:0016853">
    <property type="term" value="F:isomerase activity"/>
    <property type="evidence" value="ECO:0007669"/>
    <property type="project" value="UniProtKB-KW"/>
</dbReference>
<dbReference type="InterPro" id="IPR000362">
    <property type="entry name" value="Fumarate_lyase_fam"/>
</dbReference>
<dbReference type="AlphaFoldDB" id="A0A1M6XDJ2"/>
<dbReference type="GO" id="GO:0044208">
    <property type="term" value="P:'de novo' AMP biosynthetic process"/>
    <property type="evidence" value="ECO:0007669"/>
    <property type="project" value="TreeGrafter"/>
</dbReference>
<dbReference type="EMBL" id="FRAP01000016">
    <property type="protein sequence ID" value="SHL03919.1"/>
    <property type="molecule type" value="Genomic_DNA"/>
</dbReference>
<sequence length="450" mass="48130">MATRLSSSRVYRHLWGTPETDALFDEPAMLQRWLDILVALARAQEELGIVPAGSAATIAAHARVEALDLDVIAAETRRTAHSTLGLIRGLQAVLPEEVREHVYVGATVQDLSDTWFGTVMRDVGALVWRDLRAIEARLLELAREHRGTVMAGRTHGQPGAPITFGFKVASWADEVRRHLERLDGARTRWPVGQLAGAVGNLAFFKDLGAALRARFCAEVVLADPGMSWLTARDRIAEFGSVLSMITGTLARIGVEVYELARPEIGELAEPAPPGSVSSITMPHKRNPEAGEHLDTLARLTRAAAAVLVEGMVGGHERDGRSWKAEWIALPEACQLAATALRMTRTLLDGLEVHADAMAANVARFGGLASEQVLAGLSAKLGKHRAQQVLHEIARVGGGDPAAGVVEHGYATAGEVAGWCAAPAVSSAMAMVDGVLERAAAARALERESWP</sequence>
<dbReference type="RefSeq" id="WP_073458805.1">
    <property type="nucleotide sequence ID" value="NZ_FRAP01000016.1"/>
</dbReference>
<dbReference type="CDD" id="cd01597">
    <property type="entry name" value="pCLME"/>
    <property type="match status" value="1"/>
</dbReference>
<dbReference type="OrthoDB" id="9768878at2"/>
<reference evidence="3 4" key="1">
    <citation type="submission" date="2016-11" db="EMBL/GenBank/DDBJ databases">
        <authorList>
            <person name="Jaros S."/>
            <person name="Januszkiewicz K."/>
            <person name="Wedrychowicz H."/>
        </authorList>
    </citation>
    <scope>NUCLEOTIDE SEQUENCE [LARGE SCALE GENOMIC DNA]</scope>
    <source>
        <strain evidence="3 4">DSM 43832</strain>
    </source>
</reference>
<feature type="domain" description="Fumarate lyase N-terminal" evidence="2">
    <location>
        <begin position="26"/>
        <end position="295"/>
    </location>
</feature>
<dbReference type="GO" id="GO:0070626">
    <property type="term" value="F:(S)-2-(5-amino-1-(5-phospho-D-ribosyl)imidazole-4-carboxamido) succinate lyase (fumarate-forming) activity"/>
    <property type="evidence" value="ECO:0007669"/>
    <property type="project" value="TreeGrafter"/>
</dbReference>
<keyword evidence="3" id="KW-0413">Isomerase</keyword>
<dbReference type="PRINTS" id="PR00149">
    <property type="entry name" value="FUMRATELYASE"/>
</dbReference>
<evidence type="ECO:0000259" key="2">
    <source>
        <dbReference type="Pfam" id="PF00206"/>
    </source>
</evidence>
<keyword evidence="1" id="KW-0456">Lyase</keyword>
<organism evidence="3 4">
    <name type="scientific">Pseudonocardia thermophila</name>
    <dbReference type="NCBI Taxonomy" id="1848"/>
    <lineage>
        <taxon>Bacteria</taxon>
        <taxon>Bacillati</taxon>
        <taxon>Actinomycetota</taxon>
        <taxon>Actinomycetes</taxon>
        <taxon>Pseudonocardiales</taxon>
        <taxon>Pseudonocardiaceae</taxon>
        <taxon>Pseudonocardia</taxon>
    </lineage>
</organism>